<dbReference type="GO" id="GO:0001817">
    <property type="term" value="P:regulation of cytokine production"/>
    <property type="evidence" value="ECO:0007669"/>
    <property type="project" value="TreeGrafter"/>
</dbReference>
<dbReference type="PROSITE" id="PS50835">
    <property type="entry name" value="IG_LIKE"/>
    <property type="match status" value="1"/>
</dbReference>
<evidence type="ECO:0000256" key="4">
    <source>
        <dbReference type="SAM" id="MobiDB-lite"/>
    </source>
</evidence>
<evidence type="ECO:0000313" key="7">
    <source>
        <dbReference type="Proteomes" id="UP000694548"/>
    </source>
</evidence>
<dbReference type="GeneTree" id="ENSGT01120000272287"/>
<name>A0A8C6LJT6_NOTFU</name>
<dbReference type="InterPro" id="IPR013783">
    <property type="entry name" value="Ig-like_fold"/>
</dbReference>
<keyword evidence="2" id="KW-0472">Membrane</keyword>
<evidence type="ECO:0000313" key="6">
    <source>
        <dbReference type="Ensembl" id="ENSNFUP00015022315.1"/>
    </source>
</evidence>
<evidence type="ECO:0000259" key="5">
    <source>
        <dbReference type="PROSITE" id="PS50835"/>
    </source>
</evidence>
<feature type="domain" description="Ig-like" evidence="5">
    <location>
        <begin position="19"/>
        <end position="130"/>
    </location>
</feature>
<dbReference type="PANTHER" id="PTHR24100:SF151">
    <property type="entry name" value="ICOS LIGAND"/>
    <property type="match status" value="1"/>
</dbReference>
<organism evidence="6 7">
    <name type="scientific">Nothobranchius furzeri</name>
    <name type="common">Turquoise killifish</name>
    <dbReference type="NCBI Taxonomy" id="105023"/>
    <lineage>
        <taxon>Eukaryota</taxon>
        <taxon>Metazoa</taxon>
        <taxon>Chordata</taxon>
        <taxon>Craniata</taxon>
        <taxon>Vertebrata</taxon>
        <taxon>Euteleostomi</taxon>
        <taxon>Actinopterygii</taxon>
        <taxon>Neopterygii</taxon>
        <taxon>Teleostei</taxon>
        <taxon>Neoteleostei</taxon>
        <taxon>Acanthomorphata</taxon>
        <taxon>Ovalentaria</taxon>
        <taxon>Atherinomorphae</taxon>
        <taxon>Cyprinodontiformes</taxon>
        <taxon>Nothobranchiidae</taxon>
        <taxon>Nothobranchius</taxon>
    </lineage>
</organism>
<comment type="subcellular location">
    <subcellularLocation>
        <location evidence="1">Membrane</location>
    </subcellularLocation>
</comment>
<dbReference type="GO" id="GO:0009897">
    <property type="term" value="C:external side of plasma membrane"/>
    <property type="evidence" value="ECO:0007669"/>
    <property type="project" value="TreeGrafter"/>
</dbReference>
<dbReference type="Pfam" id="PF22705">
    <property type="entry name" value="C2-set_3"/>
    <property type="match status" value="1"/>
</dbReference>
<dbReference type="Gene3D" id="2.60.40.10">
    <property type="entry name" value="Immunoglobulins"/>
    <property type="match status" value="2"/>
</dbReference>
<dbReference type="AlphaFoldDB" id="A0A8C6LJT6"/>
<dbReference type="Proteomes" id="UP000694548">
    <property type="component" value="Chromosome sgr04"/>
</dbReference>
<protein>
    <recommendedName>
        <fullName evidence="5">Ig-like domain-containing protein</fullName>
    </recommendedName>
</protein>
<reference evidence="6" key="1">
    <citation type="submission" date="2014-08" db="EMBL/GenBank/DDBJ databases">
        <authorList>
            <person name="Senf B."/>
            <person name="Petzold A."/>
            <person name="Downie B.R."/>
            <person name="Koch P."/>
            <person name="Platzer M."/>
        </authorList>
    </citation>
    <scope>NUCLEOTIDE SEQUENCE [LARGE SCALE GENOMIC DNA]</scope>
    <source>
        <strain evidence="6">GRZ</strain>
    </source>
</reference>
<dbReference type="InterPro" id="IPR003599">
    <property type="entry name" value="Ig_sub"/>
</dbReference>
<dbReference type="GO" id="GO:0005102">
    <property type="term" value="F:signaling receptor binding"/>
    <property type="evidence" value="ECO:0007669"/>
    <property type="project" value="TreeGrafter"/>
</dbReference>
<feature type="compositionally biased region" description="Polar residues" evidence="4">
    <location>
        <begin position="239"/>
        <end position="249"/>
    </location>
</feature>
<dbReference type="GO" id="GO:0050852">
    <property type="term" value="P:T cell receptor signaling pathway"/>
    <property type="evidence" value="ECO:0007669"/>
    <property type="project" value="TreeGrafter"/>
</dbReference>
<sequence>MYAFATLLLINENKLNVAPADPIVKIIAFANETAILPCHIDPSDDLPTVEWSKENISPNITFLYRGCETFAEKNPLFRDRTNIQLDKVKDGDLSQIIHDVRLSDAGVYRCHGQHLESFFFPVAVSKPKLTFVPADDGVMLQCTAECWFPEPQVQFLDDRGSEIEAKESQRVEDPTGCFTITRTVTNIRHHTKFETKSFIFTVKTPHPPHHPSQILRQNILFFTVNPPPPKHNHGASCRRSLSGQRASSTSSWSKQRWKYRLECLMKP</sequence>
<dbReference type="InterPro" id="IPR050504">
    <property type="entry name" value="IgSF_BTN/MOG"/>
</dbReference>
<reference evidence="6" key="2">
    <citation type="submission" date="2025-08" db="UniProtKB">
        <authorList>
            <consortium name="Ensembl"/>
        </authorList>
    </citation>
    <scope>IDENTIFICATION</scope>
</reference>
<evidence type="ECO:0000256" key="3">
    <source>
        <dbReference type="ARBA" id="ARBA00023319"/>
    </source>
</evidence>
<evidence type="ECO:0000256" key="2">
    <source>
        <dbReference type="ARBA" id="ARBA00023136"/>
    </source>
</evidence>
<accession>A0A8C6LJT6</accession>
<evidence type="ECO:0000256" key="1">
    <source>
        <dbReference type="ARBA" id="ARBA00004370"/>
    </source>
</evidence>
<keyword evidence="3" id="KW-0393">Immunoglobulin domain</keyword>
<keyword evidence="7" id="KW-1185">Reference proteome</keyword>
<dbReference type="SUPFAM" id="SSF48726">
    <property type="entry name" value="Immunoglobulin"/>
    <property type="match status" value="1"/>
</dbReference>
<feature type="region of interest" description="Disordered" evidence="4">
    <location>
        <begin position="230"/>
        <end position="249"/>
    </location>
</feature>
<dbReference type="InterPro" id="IPR053896">
    <property type="entry name" value="BTN3A2-like_Ig-C"/>
</dbReference>
<dbReference type="PANTHER" id="PTHR24100">
    <property type="entry name" value="BUTYROPHILIN"/>
    <property type="match status" value="1"/>
</dbReference>
<dbReference type="InterPro" id="IPR036179">
    <property type="entry name" value="Ig-like_dom_sf"/>
</dbReference>
<dbReference type="SMART" id="SM00409">
    <property type="entry name" value="IG"/>
    <property type="match status" value="1"/>
</dbReference>
<dbReference type="InterPro" id="IPR013106">
    <property type="entry name" value="Ig_V-set"/>
</dbReference>
<reference evidence="6" key="3">
    <citation type="submission" date="2025-09" db="UniProtKB">
        <authorList>
            <consortium name="Ensembl"/>
        </authorList>
    </citation>
    <scope>IDENTIFICATION</scope>
</reference>
<proteinExistence type="predicted"/>
<dbReference type="InterPro" id="IPR007110">
    <property type="entry name" value="Ig-like_dom"/>
</dbReference>
<dbReference type="Ensembl" id="ENSNFUT00015023346.1">
    <property type="protein sequence ID" value="ENSNFUP00015022315.1"/>
    <property type="gene ID" value="ENSNFUG00015010798.1"/>
</dbReference>
<dbReference type="Pfam" id="PF07686">
    <property type="entry name" value="V-set"/>
    <property type="match status" value="1"/>
</dbReference>